<protein>
    <submittedName>
        <fullName evidence="1">Uncharacterized protein</fullName>
    </submittedName>
</protein>
<organism evidence="1 2">
    <name type="scientific">Thalictrum thalictroides</name>
    <name type="common">Rue-anemone</name>
    <name type="synonym">Anemone thalictroides</name>
    <dbReference type="NCBI Taxonomy" id="46969"/>
    <lineage>
        <taxon>Eukaryota</taxon>
        <taxon>Viridiplantae</taxon>
        <taxon>Streptophyta</taxon>
        <taxon>Embryophyta</taxon>
        <taxon>Tracheophyta</taxon>
        <taxon>Spermatophyta</taxon>
        <taxon>Magnoliopsida</taxon>
        <taxon>Ranunculales</taxon>
        <taxon>Ranunculaceae</taxon>
        <taxon>Thalictroideae</taxon>
        <taxon>Thalictrum</taxon>
    </lineage>
</organism>
<evidence type="ECO:0000313" key="2">
    <source>
        <dbReference type="Proteomes" id="UP000554482"/>
    </source>
</evidence>
<name>A0A7J6WS10_THATH</name>
<keyword evidence="2" id="KW-1185">Reference proteome</keyword>
<dbReference type="EMBL" id="JABWDY010012684">
    <property type="protein sequence ID" value="KAF5198902.1"/>
    <property type="molecule type" value="Genomic_DNA"/>
</dbReference>
<dbReference type="Proteomes" id="UP000554482">
    <property type="component" value="Unassembled WGS sequence"/>
</dbReference>
<dbReference type="AlphaFoldDB" id="A0A7J6WS10"/>
<proteinExistence type="predicted"/>
<comment type="caution">
    <text evidence="1">The sequence shown here is derived from an EMBL/GenBank/DDBJ whole genome shotgun (WGS) entry which is preliminary data.</text>
</comment>
<sequence>MATLVLFMEALLRKNQDDIQKGKVLKESKQDWDQHSKLPRKRFKTEEIAFSNKHHYRMGSRLAYKQEDQPWEIAECCIWP</sequence>
<dbReference type="OrthoDB" id="10316694at2759"/>
<gene>
    <name evidence="1" type="ORF">FRX31_011510</name>
</gene>
<reference evidence="1 2" key="1">
    <citation type="submission" date="2020-06" db="EMBL/GenBank/DDBJ databases">
        <title>Transcriptomic and genomic resources for Thalictrum thalictroides and T. hernandezii: Facilitating candidate gene discovery in an emerging model plant lineage.</title>
        <authorList>
            <person name="Arias T."/>
            <person name="Riano-Pachon D.M."/>
            <person name="Di Stilio V.S."/>
        </authorList>
    </citation>
    <scope>NUCLEOTIDE SEQUENCE [LARGE SCALE GENOMIC DNA]</scope>
    <source>
        <strain evidence="2">cv. WT478/WT964</strain>
        <tissue evidence="1">Leaves</tissue>
    </source>
</reference>
<accession>A0A7J6WS10</accession>
<evidence type="ECO:0000313" key="1">
    <source>
        <dbReference type="EMBL" id="KAF5198902.1"/>
    </source>
</evidence>